<keyword evidence="2" id="KW-1185">Reference proteome</keyword>
<organism evidence="1 2">
    <name type="scientific">Rugamonas fusca</name>
    <dbReference type="NCBI Taxonomy" id="2758568"/>
    <lineage>
        <taxon>Bacteria</taxon>
        <taxon>Pseudomonadati</taxon>
        <taxon>Pseudomonadota</taxon>
        <taxon>Betaproteobacteria</taxon>
        <taxon>Burkholderiales</taxon>
        <taxon>Oxalobacteraceae</taxon>
        <taxon>Telluria group</taxon>
        <taxon>Rugamonas</taxon>
    </lineage>
</organism>
<dbReference type="Proteomes" id="UP000566711">
    <property type="component" value="Unassembled WGS sequence"/>
</dbReference>
<dbReference type="AlphaFoldDB" id="A0A7W2I9M7"/>
<protein>
    <recommendedName>
        <fullName evidence="3">Recombinase domain-containing protein</fullName>
    </recommendedName>
</protein>
<sequence length="68" mass="7335">MSQLAPPVTAIRAEILALRAAGAPFHLIAARLNGRGVKGPHGGRWYAASVRRAVLAHHDQPLICFQEK</sequence>
<comment type="caution">
    <text evidence="1">The sequence shown here is derived from an EMBL/GenBank/DDBJ whole genome shotgun (WGS) entry which is preliminary data.</text>
</comment>
<proteinExistence type="predicted"/>
<reference evidence="1 2" key="1">
    <citation type="submission" date="2020-07" db="EMBL/GenBank/DDBJ databases">
        <title>Novel species isolated from subtropical streams in China.</title>
        <authorList>
            <person name="Lu H."/>
        </authorList>
    </citation>
    <scope>NUCLEOTIDE SEQUENCE [LARGE SCALE GENOMIC DNA]</scope>
    <source>
        <strain evidence="1 2">FT3S</strain>
    </source>
</reference>
<name>A0A7W2I9M7_9BURK</name>
<evidence type="ECO:0000313" key="1">
    <source>
        <dbReference type="EMBL" id="MBA5608553.1"/>
    </source>
</evidence>
<dbReference type="RefSeq" id="WP_182220713.1">
    <property type="nucleotide sequence ID" value="NZ_JACEZS010000034.1"/>
</dbReference>
<evidence type="ECO:0008006" key="3">
    <source>
        <dbReference type="Google" id="ProtNLM"/>
    </source>
</evidence>
<evidence type="ECO:0000313" key="2">
    <source>
        <dbReference type="Proteomes" id="UP000566711"/>
    </source>
</evidence>
<gene>
    <name evidence="1" type="ORF">H3H36_24715</name>
</gene>
<accession>A0A7W2I9M7</accession>
<dbReference type="EMBL" id="JACEZS010000034">
    <property type="protein sequence ID" value="MBA5608553.1"/>
    <property type="molecule type" value="Genomic_DNA"/>
</dbReference>